<dbReference type="Pfam" id="PF13302">
    <property type="entry name" value="Acetyltransf_3"/>
    <property type="match status" value="1"/>
</dbReference>
<dbReference type="CDD" id="cd04301">
    <property type="entry name" value="NAT_SF"/>
    <property type="match status" value="1"/>
</dbReference>
<dbReference type="PROSITE" id="PS51186">
    <property type="entry name" value="GNAT"/>
    <property type="match status" value="1"/>
</dbReference>
<evidence type="ECO:0000313" key="6">
    <source>
        <dbReference type="Proteomes" id="UP001500037"/>
    </source>
</evidence>
<proteinExistence type="inferred from homology"/>
<dbReference type="InterPro" id="IPR016181">
    <property type="entry name" value="Acyl_CoA_acyltransferase"/>
</dbReference>
<keyword evidence="6" id="KW-1185">Reference proteome</keyword>
<evidence type="ECO:0000313" key="5">
    <source>
        <dbReference type="EMBL" id="GAA1220397.1"/>
    </source>
</evidence>
<gene>
    <name evidence="5" type="ORF">GCM10009665_08060</name>
</gene>
<dbReference type="PANTHER" id="PTHR43792">
    <property type="entry name" value="GNAT FAMILY, PUTATIVE (AFU_ORTHOLOGUE AFUA_3G00765)-RELATED-RELATED"/>
    <property type="match status" value="1"/>
</dbReference>
<feature type="domain" description="N-acetyltransferase" evidence="4">
    <location>
        <begin position="8"/>
        <end position="169"/>
    </location>
</feature>
<keyword evidence="1" id="KW-0808">Transferase</keyword>
<sequence length="181" mass="20087">MVRSASEVPVRLEPWADLPEFEALLHLTNTPEMTDHLGGPESAEAIAARHRRYTALVDDATGRMFRIVLLPQDEVVGSIGYWEREWQGEQVYETGWGVLPAFQGRGIAAAAARALADRVRTHGRHRSLHAYPSVDHPASNAICRKAGFTLRDSCTFEYPPGSFMRCNDWRLELGTGADGTP</sequence>
<dbReference type="Gene3D" id="3.40.630.30">
    <property type="match status" value="1"/>
</dbReference>
<accession>A0ABP4GCE3</accession>
<evidence type="ECO:0000256" key="3">
    <source>
        <dbReference type="ARBA" id="ARBA00038502"/>
    </source>
</evidence>
<organism evidence="5 6">
    <name type="scientific">Kitasatospora nipponensis</name>
    <dbReference type="NCBI Taxonomy" id="258049"/>
    <lineage>
        <taxon>Bacteria</taxon>
        <taxon>Bacillati</taxon>
        <taxon>Actinomycetota</taxon>
        <taxon>Actinomycetes</taxon>
        <taxon>Kitasatosporales</taxon>
        <taxon>Streptomycetaceae</taxon>
        <taxon>Kitasatospora</taxon>
    </lineage>
</organism>
<evidence type="ECO:0000256" key="2">
    <source>
        <dbReference type="ARBA" id="ARBA00023315"/>
    </source>
</evidence>
<comment type="similarity">
    <text evidence="3">Belongs to the acetyltransferase family. RimJ subfamily.</text>
</comment>
<dbReference type="SUPFAM" id="SSF55729">
    <property type="entry name" value="Acyl-CoA N-acyltransferases (Nat)"/>
    <property type="match status" value="1"/>
</dbReference>
<reference evidence="6" key="1">
    <citation type="journal article" date="2019" name="Int. J. Syst. Evol. Microbiol.">
        <title>The Global Catalogue of Microorganisms (GCM) 10K type strain sequencing project: providing services to taxonomists for standard genome sequencing and annotation.</title>
        <authorList>
            <consortium name="The Broad Institute Genomics Platform"/>
            <consortium name="The Broad Institute Genome Sequencing Center for Infectious Disease"/>
            <person name="Wu L."/>
            <person name="Ma J."/>
        </authorList>
    </citation>
    <scope>NUCLEOTIDE SEQUENCE [LARGE SCALE GENOMIC DNA]</scope>
    <source>
        <strain evidence="6">JCM 13004</strain>
    </source>
</reference>
<dbReference type="PANTHER" id="PTHR43792:SF8">
    <property type="entry name" value="[RIBOSOMAL PROTEIN US5]-ALANINE N-ACETYLTRANSFERASE"/>
    <property type="match status" value="1"/>
</dbReference>
<comment type="caution">
    <text evidence="5">The sequence shown here is derived from an EMBL/GenBank/DDBJ whole genome shotgun (WGS) entry which is preliminary data.</text>
</comment>
<evidence type="ECO:0000256" key="1">
    <source>
        <dbReference type="ARBA" id="ARBA00022679"/>
    </source>
</evidence>
<dbReference type="InterPro" id="IPR000182">
    <property type="entry name" value="GNAT_dom"/>
</dbReference>
<dbReference type="EMBL" id="BAAALF010000007">
    <property type="protein sequence ID" value="GAA1220397.1"/>
    <property type="molecule type" value="Genomic_DNA"/>
</dbReference>
<evidence type="ECO:0000259" key="4">
    <source>
        <dbReference type="PROSITE" id="PS51186"/>
    </source>
</evidence>
<dbReference type="RefSeq" id="WP_344439202.1">
    <property type="nucleotide sequence ID" value="NZ_BAAALF010000007.1"/>
</dbReference>
<dbReference type="InterPro" id="IPR051531">
    <property type="entry name" value="N-acetyltransferase"/>
</dbReference>
<protein>
    <submittedName>
        <fullName evidence="5">GNAT family N-acetyltransferase</fullName>
    </submittedName>
</protein>
<dbReference type="Proteomes" id="UP001500037">
    <property type="component" value="Unassembled WGS sequence"/>
</dbReference>
<keyword evidence="2" id="KW-0012">Acyltransferase</keyword>
<name>A0ABP4GCE3_9ACTN</name>